<dbReference type="EMBL" id="JXTC01000292">
    <property type="protein sequence ID" value="PON68841.1"/>
    <property type="molecule type" value="Genomic_DNA"/>
</dbReference>
<feature type="region of interest" description="Disordered" evidence="1">
    <location>
        <begin position="89"/>
        <end position="158"/>
    </location>
</feature>
<feature type="compositionally biased region" description="Low complexity" evidence="1">
    <location>
        <begin position="17"/>
        <end position="31"/>
    </location>
</feature>
<evidence type="ECO:0000313" key="2">
    <source>
        <dbReference type="EMBL" id="PON68841.1"/>
    </source>
</evidence>
<organism evidence="2 3">
    <name type="scientific">Trema orientale</name>
    <name type="common">Charcoal tree</name>
    <name type="synonym">Celtis orientalis</name>
    <dbReference type="NCBI Taxonomy" id="63057"/>
    <lineage>
        <taxon>Eukaryota</taxon>
        <taxon>Viridiplantae</taxon>
        <taxon>Streptophyta</taxon>
        <taxon>Embryophyta</taxon>
        <taxon>Tracheophyta</taxon>
        <taxon>Spermatophyta</taxon>
        <taxon>Magnoliopsida</taxon>
        <taxon>eudicotyledons</taxon>
        <taxon>Gunneridae</taxon>
        <taxon>Pentapetalae</taxon>
        <taxon>rosids</taxon>
        <taxon>fabids</taxon>
        <taxon>Rosales</taxon>
        <taxon>Cannabaceae</taxon>
        <taxon>Trema</taxon>
    </lineage>
</organism>
<evidence type="ECO:0000313" key="3">
    <source>
        <dbReference type="Proteomes" id="UP000237000"/>
    </source>
</evidence>
<dbReference type="InParanoid" id="A0A2P5D6C2"/>
<protein>
    <submittedName>
        <fullName evidence="2">Uncharacterized protein</fullName>
    </submittedName>
</protein>
<evidence type="ECO:0000256" key="1">
    <source>
        <dbReference type="SAM" id="MobiDB-lite"/>
    </source>
</evidence>
<keyword evidence="3" id="KW-1185">Reference proteome</keyword>
<accession>A0A2P5D6C2</accession>
<feature type="compositionally biased region" description="Basic and acidic residues" evidence="1">
    <location>
        <begin position="109"/>
        <end position="119"/>
    </location>
</feature>
<proteinExistence type="predicted"/>
<dbReference type="AlphaFoldDB" id="A0A2P5D6C2"/>
<sequence length="158" mass="16546">MADELLQPLESLITGGTTIKNTATTTATTAPTPTPTPPHPSLTQPTAPASLDNPCPSLAPKRQRRPSARLGKIGDKPAAIFLRLARAASQAPMEVHEGLSSAPPSKSSVSDRPHERNPNGEDLSISSRGTEGKSQGEASRVGEEGPIELGVKFEQIEP</sequence>
<name>A0A2P5D6C2_TREOI</name>
<feature type="region of interest" description="Disordered" evidence="1">
    <location>
        <begin position="14"/>
        <end position="75"/>
    </location>
</feature>
<feature type="compositionally biased region" description="Polar residues" evidence="1">
    <location>
        <begin position="124"/>
        <end position="137"/>
    </location>
</feature>
<comment type="caution">
    <text evidence="2">The sequence shown here is derived from an EMBL/GenBank/DDBJ whole genome shotgun (WGS) entry which is preliminary data.</text>
</comment>
<gene>
    <name evidence="2" type="ORF">TorRG33x02_261230</name>
</gene>
<reference evidence="3" key="1">
    <citation type="submission" date="2016-06" db="EMBL/GenBank/DDBJ databases">
        <title>Parallel loss of symbiosis genes in relatives of nitrogen-fixing non-legume Parasponia.</title>
        <authorList>
            <person name="Van Velzen R."/>
            <person name="Holmer R."/>
            <person name="Bu F."/>
            <person name="Rutten L."/>
            <person name="Van Zeijl A."/>
            <person name="Liu W."/>
            <person name="Santuari L."/>
            <person name="Cao Q."/>
            <person name="Sharma T."/>
            <person name="Shen D."/>
            <person name="Roswanjaya Y."/>
            <person name="Wardhani T."/>
            <person name="Kalhor M.S."/>
            <person name="Jansen J."/>
            <person name="Van den Hoogen J."/>
            <person name="Gungor B."/>
            <person name="Hartog M."/>
            <person name="Hontelez J."/>
            <person name="Verver J."/>
            <person name="Yang W.-C."/>
            <person name="Schijlen E."/>
            <person name="Repin R."/>
            <person name="Schilthuizen M."/>
            <person name="Schranz E."/>
            <person name="Heidstra R."/>
            <person name="Miyata K."/>
            <person name="Fedorova E."/>
            <person name="Kohlen W."/>
            <person name="Bisseling T."/>
            <person name="Smit S."/>
            <person name="Geurts R."/>
        </authorList>
    </citation>
    <scope>NUCLEOTIDE SEQUENCE [LARGE SCALE GENOMIC DNA]</scope>
    <source>
        <strain evidence="3">cv. RG33-2</strain>
    </source>
</reference>
<dbReference type="Proteomes" id="UP000237000">
    <property type="component" value="Unassembled WGS sequence"/>
</dbReference>